<dbReference type="PIRSF" id="PIRSF001788">
    <property type="entry name" value="GMF-beta"/>
    <property type="match status" value="1"/>
</dbReference>
<dbReference type="PANTHER" id="PTHR11249">
    <property type="entry name" value="GLIAL FACTOR NATURATION FACTOR"/>
    <property type="match status" value="1"/>
</dbReference>
<dbReference type="GeneID" id="106819540"/>
<protein>
    <submittedName>
        <fullName evidence="5">Glia maturation factor beta-like isoform X1</fullName>
    </submittedName>
    <submittedName>
        <fullName evidence="6">Glia maturation factor beta-like isoform X2</fullName>
    </submittedName>
</protein>
<dbReference type="RefSeq" id="XP_014679643.1">
    <property type="nucleotide sequence ID" value="XM_014824157.1"/>
</dbReference>
<evidence type="ECO:0000256" key="2">
    <source>
        <dbReference type="PIRNR" id="PIRNR001788"/>
    </source>
</evidence>
<dbReference type="RefSeq" id="XP_014679642.1">
    <property type="nucleotide sequence ID" value="XM_014824156.1"/>
</dbReference>
<gene>
    <name evidence="5 6" type="primary">LOC106819540</name>
</gene>
<dbReference type="Gene3D" id="3.40.20.10">
    <property type="entry name" value="Severin"/>
    <property type="match status" value="1"/>
</dbReference>
<dbReference type="InterPro" id="IPR002108">
    <property type="entry name" value="ADF-H"/>
</dbReference>
<evidence type="ECO:0000256" key="1">
    <source>
        <dbReference type="ARBA" id="ARBA00010055"/>
    </source>
</evidence>
<dbReference type="InterPro" id="IPR029006">
    <property type="entry name" value="ADF-H/Gelsolin-like_dom_sf"/>
</dbReference>
<dbReference type="CDD" id="cd11283">
    <property type="entry name" value="ADF_GMF-beta_like"/>
    <property type="match status" value="1"/>
</dbReference>
<evidence type="ECO:0000259" key="3">
    <source>
        <dbReference type="PROSITE" id="PS51263"/>
    </source>
</evidence>
<dbReference type="InterPro" id="IPR011171">
    <property type="entry name" value="GMF"/>
</dbReference>
<reference evidence="5 6" key="1">
    <citation type="submission" date="2025-05" db="UniProtKB">
        <authorList>
            <consortium name="RefSeq"/>
        </authorList>
    </citation>
    <scope>IDENTIFICATION</scope>
</reference>
<dbReference type="SMART" id="SM00102">
    <property type="entry name" value="ADF"/>
    <property type="match status" value="1"/>
</dbReference>
<dbReference type="SUPFAM" id="SSF55753">
    <property type="entry name" value="Actin depolymerizing proteins"/>
    <property type="match status" value="1"/>
</dbReference>
<dbReference type="PANTHER" id="PTHR11249:SF2">
    <property type="entry name" value="GLIA MATURATION FACTOR"/>
    <property type="match status" value="1"/>
</dbReference>
<evidence type="ECO:0000313" key="5">
    <source>
        <dbReference type="RefSeq" id="XP_014679642.1"/>
    </source>
</evidence>
<evidence type="ECO:0000313" key="4">
    <source>
        <dbReference type="Proteomes" id="UP000695022"/>
    </source>
</evidence>
<sequence>MANSVCDIDPDLLTVIKKFRFRQTKENAAIIMKIDRATMVVKLDEELENCSIEELQEALPEHQPRYVLFIYRNELGDGRVAYPMCFIFISPSGCKPELMMMYAGTRTAIVSEAQLTKVFELRSVEELTEEWLKGKLARLT</sequence>
<dbReference type="Proteomes" id="UP000695022">
    <property type="component" value="Unplaced"/>
</dbReference>
<keyword evidence="4" id="KW-1185">Reference proteome</keyword>
<dbReference type="Pfam" id="PF00241">
    <property type="entry name" value="Cofilin_ADF"/>
    <property type="match status" value="1"/>
</dbReference>
<name>A0ABM1F5C2_PRICU</name>
<evidence type="ECO:0000313" key="6">
    <source>
        <dbReference type="RefSeq" id="XP_014679643.1"/>
    </source>
</evidence>
<proteinExistence type="inferred from homology"/>
<comment type="similarity">
    <text evidence="1 2">Belongs to the actin-binding proteins ADF family. GMF subfamily.</text>
</comment>
<accession>A0ABM1F5C2</accession>
<feature type="domain" description="ADF-H" evidence="3">
    <location>
        <begin position="4"/>
        <end position="137"/>
    </location>
</feature>
<organism evidence="4 6">
    <name type="scientific">Priapulus caudatus</name>
    <name type="common">Priapulid worm</name>
    <dbReference type="NCBI Taxonomy" id="37621"/>
    <lineage>
        <taxon>Eukaryota</taxon>
        <taxon>Metazoa</taxon>
        <taxon>Ecdysozoa</taxon>
        <taxon>Scalidophora</taxon>
        <taxon>Priapulida</taxon>
        <taxon>Priapulimorpha</taxon>
        <taxon>Priapulimorphida</taxon>
        <taxon>Priapulidae</taxon>
        <taxon>Priapulus</taxon>
    </lineage>
</organism>
<dbReference type="PROSITE" id="PS51263">
    <property type="entry name" value="ADF_H"/>
    <property type="match status" value="1"/>
</dbReference>